<feature type="transmembrane region" description="Helical" evidence="2">
    <location>
        <begin position="201"/>
        <end position="221"/>
    </location>
</feature>
<name>A0ABN3INI5_9ACTN</name>
<gene>
    <name evidence="3" type="ORF">GCM10010420_43020</name>
</gene>
<feature type="transmembrane region" description="Helical" evidence="2">
    <location>
        <begin position="130"/>
        <end position="147"/>
    </location>
</feature>
<dbReference type="EMBL" id="BAAATJ010000023">
    <property type="protein sequence ID" value="GAA2409807.1"/>
    <property type="molecule type" value="Genomic_DNA"/>
</dbReference>
<keyword evidence="2" id="KW-1133">Transmembrane helix</keyword>
<reference evidence="3 4" key="1">
    <citation type="journal article" date="2019" name="Int. J. Syst. Evol. Microbiol.">
        <title>The Global Catalogue of Microorganisms (GCM) 10K type strain sequencing project: providing services to taxonomists for standard genome sequencing and annotation.</title>
        <authorList>
            <consortium name="The Broad Institute Genomics Platform"/>
            <consortium name="The Broad Institute Genome Sequencing Center for Infectious Disease"/>
            <person name="Wu L."/>
            <person name="Ma J."/>
        </authorList>
    </citation>
    <scope>NUCLEOTIDE SEQUENCE [LARGE SCALE GENOMIC DNA]</scope>
    <source>
        <strain evidence="3 4">JCM 6921</strain>
    </source>
</reference>
<evidence type="ECO:0000256" key="1">
    <source>
        <dbReference type="SAM" id="MobiDB-lite"/>
    </source>
</evidence>
<evidence type="ECO:0008006" key="5">
    <source>
        <dbReference type="Google" id="ProtNLM"/>
    </source>
</evidence>
<feature type="transmembrane region" description="Helical" evidence="2">
    <location>
        <begin position="167"/>
        <end position="189"/>
    </location>
</feature>
<dbReference type="Proteomes" id="UP001500058">
    <property type="component" value="Unassembled WGS sequence"/>
</dbReference>
<comment type="caution">
    <text evidence="3">The sequence shown here is derived from an EMBL/GenBank/DDBJ whole genome shotgun (WGS) entry which is preliminary data.</text>
</comment>
<evidence type="ECO:0000313" key="4">
    <source>
        <dbReference type="Proteomes" id="UP001500058"/>
    </source>
</evidence>
<feature type="transmembrane region" description="Helical" evidence="2">
    <location>
        <begin position="56"/>
        <end position="76"/>
    </location>
</feature>
<feature type="region of interest" description="Disordered" evidence="1">
    <location>
        <begin position="1"/>
        <end position="25"/>
    </location>
</feature>
<organism evidence="3 4">
    <name type="scientific">Streptomyces glaucosporus</name>
    <dbReference type="NCBI Taxonomy" id="284044"/>
    <lineage>
        <taxon>Bacteria</taxon>
        <taxon>Bacillati</taxon>
        <taxon>Actinomycetota</taxon>
        <taxon>Actinomycetes</taxon>
        <taxon>Kitasatosporales</taxon>
        <taxon>Streptomycetaceae</taxon>
        <taxon>Streptomyces</taxon>
    </lineage>
</organism>
<keyword evidence="2" id="KW-0812">Transmembrane</keyword>
<proteinExistence type="predicted"/>
<evidence type="ECO:0000313" key="3">
    <source>
        <dbReference type="EMBL" id="GAA2409807.1"/>
    </source>
</evidence>
<dbReference type="RefSeq" id="WP_344632737.1">
    <property type="nucleotide sequence ID" value="NZ_BAAATJ010000023.1"/>
</dbReference>
<evidence type="ECO:0000256" key="2">
    <source>
        <dbReference type="SAM" id="Phobius"/>
    </source>
</evidence>
<feature type="transmembrane region" description="Helical" evidence="2">
    <location>
        <begin position="227"/>
        <end position="249"/>
    </location>
</feature>
<feature type="transmembrane region" description="Helical" evidence="2">
    <location>
        <begin position="96"/>
        <end position="118"/>
    </location>
</feature>
<keyword evidence="4" id="KW-1185">Reference proteome</keyword>
<accession>A0ABN3INI5</accession>
<protein>
    <recommendedName>
        <fullName evidence="5">Integral membrane protein</fullName>
    </recommendedName>
</protein>
<keyword evidence="2" id="KW-0472">Membrane</keyword>
<sequence>MTWQNTAQPGPRPGEASQYGAPRPEPATGPLGVIGPFYVARLIFTPSRSDLLVDPLLRKVQLLRAWTGILMTVWLAHTYRTADSTTEFLGERLNQLGLGVLLLAITFPLVIGAFITAARPPRRALYARRTLKPLGALLAFAACWAFFSEFMRPMADAIVSAAPIIGHLAMVVVVLWFVLFTVRSMLLAVSHVLRVADVHELLAPLLSTVLVWELAVADLFLGDFGDAPLAVRLLFILGAPLSVTALSLWEARRLQTRHGITLRGALLR</sequence>